<accession>A0A9Q1GGM6</accession>
<name>A0A9Q1GGM6_9CARY</name>
<gene>
    <name evidence="2" type="ORF">Cgig2_000150</name>
</gene>
<evidence type="ECO:0000313" key="2">
    <source>
        <dbReference type="EMBL" id="KAJ8420100.1"/>
    </source>
</evidence>
<evidence type="ECO:0000256" key="1">
    <source>
        <dbReference type="SAM" id="MobiDB-lite"/>
    </source>
</evidence>
<feature type="compositionally biased region" description="Polar residues" evidence="1">
    <location>
        <begin position="251"/>
        <end position="265"/>
    </location>
</feature>
<dbReference type="AlphaFoldDB" id="A0A9Q1GGM6"/>
<comment type="caution">
    <text evidence="2">The sequence shown here is derived from an EMBL/GenBank/DDBJ whole genome shotgun (WGS) entry which is preliminary data.</text>
</comment>
<feature type="region of interest" description="Disordered" evidence="1">
    <location>
        <begin position="251"/>
        <end position="285"/>
    </location>
</feature>
<proteinExistence type="predicted"/>
<sequence length="285" mass="32029">MWLWAYYWHSSSLRSLNALPSSTLTSILVRKVRVEQGTLRYRQNDESKCVHISNDYENYFNATVLEKVNTERRSPEVYSVEEEFYPVLYRLLTARRNWGSTFQFRCRSTFMPIGSCTMLFTSSWPGWLGQLLSRSTSGSLLRTGFRPRSTMGFQPSSGLPPWPGGRPMSPCVLNKADFDRVFLRGDSSSGLLVHEVASQAGKMDLSPLNLAGSIPIHPGVCRGHKEPVRVRNASNTLLNLRHGGQILKPSISNWEHQRPPNNMSNGACRPASKWAPPTSNPLLCG</sequence>
<dbReference type="EMBL" id="JAKOGI010003877">
    <property type="protein sequence ID" value="KAJ8420100.1"/>
    <property type="molecule type" value="Genomic_DNA"/>
</dbReference>
<dbReference type="Proteomes" id="UP001153076">
    <property type="component" value="Unassembled WGS sequence"/>
</dbReference>
<keyword evidence="3" id="KW-1185">Reference proteome</keyword>
<reference evidence="2" key="1">
    <citation type="submission" date="2022-04" db="EMBL/GenBank/DDBJ databases">
        <title>Carnegiea gigantea Genome sequencing and assembly v2.</title>
        <authorList>
            <person name="Copetti D."/>
            <person name="Sanderson M.J."/>
            <person name="Burquez A."/>
            <person name="Wojciechowski M.F."/>
        </authorList>
    </citation>
    <scope>NUCLEOTIDE SEQUENCE</scope>
    <source>
        <strain evidence="2">SGP5-SGP5p</strain>
        <tissue evidence="2">Aerial part</tissue>
    </source>
</reference>
<organism evidence="2 3">
    <name type="scientific">Carnegiea gigantea</name>
    <dbReference type="NCBI Taxonomy" id="171969"/>
    <lineage>
        <taxon>Eukaryota</taxon>
        <taxon>Viridiplantae</taxon>
        <taxon>Streptophyta</taxon>
        <taxon>Embryophyta</taxon>
        <taxon>Tracheophyta</taxon>
        <taxon>Spermatophyta</taxon>
        <taxon>Magnoliopsida</taxon>
        <taxon>eudicotyledons</taxon>
        <taxon>Gunneridae</taxon>
        <taxon>Pentapetalae</taxon>
        <taxon>Caryophyllales</taxon>
        <taxon>Cactineae</taxon>
        <taxon>Cactaceae</taxon>
        <taxon>Cactoideae</taxon>
        <taxon>Echinocereeae</taxon>
        <taxon>Carnegiea</taxon>
    </lineage>
</organism>
<evidence type="ECO:0000313" key="3">
    <source>
        <dbReference type="Proteomes" id="UP001153076"/>
    </source>
</evidence>
<protein>
    <submittedName>
        <fullName evidence="2">Uncharacterized protein</fullName>
    </submittedName>
</protein>
<dbReference type="OrthoDB" id="408631at2759"/>